<reference evidence="3" key="1">
    <citation type="submission" date="2018-02" db="EMBL/GenBank/DDBJ databases">
        <authorList>
            <person name="Hausmann B."/>
        </authorList>
    </citation>
    <scope>NUCLEOTIDE SEQUENCE [LARGE SCALE GENOMIC DNA]</scope>
    <source>
        <strain evidence="3">Peat soil MAG SbA1</strain>
    </source>
</reference>
<accession>A0A2U3KB48</accession>
<keyword evidence="2" id="KW-0808">Transferase</keyword>
<dbReference type="Gene3D" id="3.40.630.30">
    <property type="match status" value="1"/>
</dbReference>
<dbReference type="PANTHER" id="PTHR43610">
    <property type="entry name" value="BLL6696 PROTEIN"/>
    <property type="match status" value="1"/>
</dbReference>
<dbReference type="EMBL" id="OMOD01000079">
    <property type="protein sequence ID" value="SPF36876.1"/>
    <property type="molecule type" value="Genomic_DNA"/>
</dbReference>
<dbReference type="GO" id="GO:0016747">
    <property type="term" value="F:acyltransferase activity, transferring groups other than amino-acyl groups"/>
    <property type="evidence" value="ECO:0007669"/>
    <property type="project" value="InterPro"/>
</dbReference>
<dbReference type="InterPro" id="IPR016181">
    <property type="entry name" value="Acyl_CoA_acyltransferase"/>
</dbReference>
<dbReference type="InterPro" id="IPR000182">
    <property type="entry name" value="GNAT_dom"/>
</dbReference>
<dbReference type="PANTHER" id="PTHR43610:SF1">
    <property type="entry name" value="N-ACETYLTRANSFERASE DOMAIN-CONTAINING PROTEIN"/>
    <property type="match status" value="1"/>
</dbReference>
<dbReference type="AlphaFoldDB" id="A0A2U3KB48"/>
<name>A0A2U3KB48_9BACT</name>
<dbReference type="SUPFAM" id="SSF55729">
    <property type="entry name" value="Acyl-CoA N-acyltransferases (Nat)"/>
    <property type="match status" value="1"/>
</dbReference>
<evidence type="ECO:0000313" key="3">
    <source>
        <dbReference type="Proteomes" id="UP000238701"/>
    </source>
</evidence>
<evidence type="ECO:0000313" key="2">
    <source>
        <dbReference type="EMBL" id="SPF36876.1"/>
    </source>
</evidence>
<feature type="domain" description="N-acetyltransferase" evidence="1">
    <location>
        <begin position="13"/>
        <end position="164"/>
    </location>
</feature>
<dbReference type="Proteomes" id="UP000238701">
    <property type="component" value="Unassembled WGS sequence"/>
</dbReference>
<organism evidence="2 3">
    <name type="scientific">Candidatus Sulfotelmatobacter kueseliae</name>
    <dbReference type="NCBI Taxonomy" id="2042962"/>
    <lineage>
        <taxon>Bacteria</taxon>
        <taxon>Pseudomonadati</taxon>
        <taxon>Acidobacteriota</taxon>
        <taxon>Terriglobia</taxon>
        <taxon>Terriglobales</taxon>
        <taxon>Candidatus Korobacteraceae</taxon>
        <taxon>Candidatus Sulfotelmatobacter</taxon>
    </lineage>
</organism>
<gene>
    <name evidence="2" type="ORF">SBA1_170008</name>
</gene>
<protein>
    <submittedName>
        <fullName evidence="2">Putative acetyltransferase</fullName>
    </submittedName>
</protein>
<evidence type="ECO:0000259" key="1">
    <source>
        <dbReference type="Pfam" id="PF13302"/>
    </source>
</evidence>
<proteinExistence type="predicted"/>
<dbReference type="Pfam" id="PF13302">
    <property type="entry name" value="Acetyltransf_3"/>
    <property type="match status" value="1"/>
</dbReference>
<sequence length="208" mass="23322">MATENIVLQGRHVRLEPLEQRHVDGLAAASAGDPSLYRWSPVPQGKIEAADYIASALVWRNAGKAVPFATVRAEDGVVLGSTRFFDLERWSWPQGHPLHGRDVPDACEIGYTWLTGSAIRTPANTEAKLLMLTHAFEKWEVLRVCFHTDVRNQRSRAALERIGGQFEGILRAHRMAADFIPRDSARYSIVASEWPGAKQRLIQLLDRT</sequence>
<dbReference type="OrthoDB" id="9795199at2"/>